<dbReference type="Proteomes" id="UP000036000">
    <property type="component" value="Chromosome"/>
</dbReference>
<keyword evidence="7" id="KW-1185">Reference proteome</keyword>
<name>A0AAC8UTT1_9LACO</name>
<reference evidence="6 7" key="1">
    <citation type="submission" date="2015-07" db="EMBL/GenBank/DDBJ databases">
        <title>Lactobacillus korensis/26-25/ whole genome sequencing.</title>
        <authorList>
            <person name="Kim M.K."/>
            <person name="Im W.-T."/>
            <person name="Srinivasan S."/>
            <person name="Lee J.-J."/>
        </authorList>
    </citation>
    <scope>NUCLEOTIDE SEQUENCE [LARGE SCALE GENOMIC DNA]</scope>
    <source>
        <strain evidence="6 7">26-25</strain>
    </source>
</reference>
<dbReference type="GO" id="GO:0008422">
    <property type="term" value="F:beta-glucosidase activity"/>
    <property type="evidence" value="ECO:0007669"/>
    <property type="project" value="UniProtKB-ARBA"/>
</dbReference>
<evidence type="ECO:0000256" key="2">
    <source>
        <dbReference type="ARBA" id="ARBA00022801"/>
    </source>
</evidence>
<dbReference type="PROSITE" id="PS00775">
    <property type="entry name" value="GLYCOSYL_HYDROL_F3"/>
    <property type="match status" value="1"/>
</dbReference>
<dbReference type="InterPro" id="IPR050288">
    <property type="entry name" value="Cellulose_deg_GH3"/>
</dbReference>
<dbReference type="InterPro" id="IPR036962">
    <property type="entry name" value="Glyco_hydro_3_N_sf"/>
</dbReference>
<dbReference type="PANTHER" id="PTHR42715">
    <property type="entry name" value="BETA-GLUCOSIDASE"/>
    <property type="match status" value="1"/>
</dbReference>
<dbReference type="AlphaFoldDB" id="A0AAC8UTT1"/>
<dbReference type="Gene3D" id="2.60.40.10">
    <property type="entry name" value="Immunoglobulins"/>
    <property type="match status" value="1"/>
</dbReference>
<dbReference type="SMART" id="SM01217">
    <property type="entry name" value="Fn3_like"/>
    <property type="match status" value="1"/>
</dbReference>
<comment type="similarity">
    <text evidence="1 4">Belongs to the glycosyl hydrolase 3 family.</text>
</comment>
<keyword evidence="2 4" id="KW-0378">Hydrolase</keyword>
<dbReference type="FunFam" id="2.60.40.10:FF:000495">
    <property type="entry name" value="Periplasmic beta-glucosidase"/>
    <property type="match status" value="1"/>
</dbReference>
<dbReference type="InterPro" id="IPR019800">
    <property type="entry name" value="Glyco_hydro_3_AS"/>
</dbReference>
<gene>
    <name evidence="6" type="ORF">ABN16_04070</name>
</gene>
<accession>A0AAC8UTT1</accession>
<dbReference type="Pfam" id="PF14310">
    <property type="entry name" value="Fn3-like"/>
    <property type="match status" value="1"/>
</dbReference>
<evidence type="ECO:0000256" key="1">
    <source>
        <dbReference type="ARBA" id="ARBA00005336"/>
    </source>
</evidence>
<sequence length="740" mass="80353">MTSPISNEFIQQLTLTEKASLVSGKDFWFTAGIDRLNLEKIMMTDGPSGLRKQADSADALGLNQSVKAITFPASALTAASFDRHALTTLGKNLGEAAKNEGVSVLLGPGINMKRSPLAGRNFEYFSEDPLVAGELGAAYVNGVQSQGVGVSVKHFAANNRENQRFTSSSNMSERALREIYLAAFERIVVNAHPATLMCSYNAINGTLNSQNFKLLTKILRDEWGFDGVVMSDWGAVADHVAALRAGLDLEMPGKGPQSVTEIVDAVNHGDLTEATLDIAVKRVLKMVHDWHVDSQPKPYDKDAQHEFARKLAANSMVLLKNDDHTLPLANAKDVAILGELADKPRYQGGGSSHVNAYRITTPLEVAEAAGNTNYQAAYSLDATEADADQIAKAVVAAKQADKVVIFAGVPEALESEGFDKTSMALPDNQNDLITQVAAVNAHTIVVLQNGSAVEMPWADDVAAILETYLAGEAVGEATWDVLTGVVNPSGKLAESFPIKLADNPTFGTFNASPLTETYHDDIFVGYRYYDLKQRAVRFPFGYGLSYTHFSYHDLTVTDKDQSVEVSYQITNDGDVAGQETSQIYVANHASLVEMPVKELRDFAKTELAAGETKTITRTLPRRAFSWYNAETSNWQMDDGDYTIFVGRSSRDLDLHQDVTLAWNPQAGAPVTPDTYIGAIMARPDLRAALEETDMAKSFDALAGNDTNSEMMKNMPLRSAIMVGVSVDQLNAFLKLANQVK</sequence>
<dbReference type="InterPro" id="IPR001764">
    <property type="entry name" value="Glyco_hydro_3_N"/>
</dbReference>
<dbReference type="SUPFAM" id="SSF52279">
    <property type="entry name" value="Beta-D-glucan exohydrolase, C-terminal domain"/>
    <property type="match status" value="1"/>
</dbReference>
<dbReference type="InterPro" id="IPR017853">
    <property type="entry name" value="GH"/>
</dbReference>
<evidence type="ECO:0000259" key="5">
    <source>
        <dbReference type="SMART" id="SM01217"/>
    </source>
</evidence>
<dbReference type="Gene3D" id="3.20.20.300">
    <property type="entry name" value="Glycoside hydrolase, family 3, N-terminal domain"/>
    <property type="match status" value="1"/>
</dbReference>
<dbReference type="EMBL" id="CP012033">
    <property type="protein sequence ID" value="AKP64251.1"/>
    <property type="molecule type" value="Genomic_DNA"/>
</dbReference>
<dbReference type="InterPro" id="IPR026891">
    <property type="entry name" value="Fn3-like"/>
</dbReference>
<dbReference type="InterPro" id="IPR013783">
    <property type="entry name" value="Ig-like_fold"/>
</dbReference>
<dbReference type="Pfam" id="PF00933">
    <property type="entry name" value="Glyco_hydro_3"/>
    <property type="match status" value="1"/>
</dbReference>
<dbReference type="GO" id="GO:0005975">
    <property type="term" value="P:carbohydrate metabolic process"/>
    <property type="evidence" value="ECO:0007669"/>
    <property type="project" value="InterPro"/>
</dbReference>
<dbReference type="PRINTS" id="PR00133">
    <property type="entry name" value="GLHYDRLASE3"/>
</dbReference>
<dbReference type="InterPro" id="IPR036881">
    <property type="entry name" value="Glyco_hydro_3_C_sf"/>
</dbReference>
<dbReference type="RefSeq" id="WP_048733135.1">
    <property type="nucleotide sequence ID" value="NZ_CP012033.1"/>
</dbReference>
<dbReference type="InterPro" id="IPR002772">
    <property type="entry name" value="Glyco_hydro_3_C"/>
</dbReference>
<evidence type="ECO:0000256" key="3">
    <source>
        <dbReference type="ARBA" id="ARBA00023277"/>
    </source>
</evidence>
<keyword evidence="3" id="KW-0119">Carbohydrate metabolism</keyword>
<evidence type="ECO:0000313" key="7">
    <source>
        <dbReference type="Proteomes" id="UP000036000"/>
    </source>
</evidence>
<feature type="domain" description="Fibronectin type III-like" evidence="5">
    <location>
        <begin position="579"/>
        <end position="649"/>
    </location>
</feature>
<keyword evidence="4" id="KW-0326">Glycosidase</keyword>
<dbReference type="KEGG" id="lko:ABN16_04070"/>
<organism evidence="6 7">
    <name type="scientific">Levilactobacillus koreensis</name>
    <dbReference type="NCBI Taxonomy" id="637971"/>
    <lineage>
        <taxon>Bacteria</taxon>
        <taxon>Bacillati</taxon>
        <taxon>Bacillota</taxon>
        <taxon>Bacilli</taxon>
        <taxon>Lactobacillales</taxon>
        <taxon>Lactobacillaceae</taxon>
        <taxon>Levilactobacillus</taxon>
    </lineage>
</organism>
<dbReference type="SUPFAM" id="SSF51445">
    <property type="entry name" value="(Trans)glycosidases"/>
    <property type="match status" value="1"/>
</dbReference>
<evidence type="ECO:0000256" key="4">
    <source>
        <dbReference type="RuleBase" id="RU361161"/>
    </source>
</evidence>
<dbReference type="Gene3D" id="3.40.50.1700">
    <property type="entry name" value="Glycoside hydrolase family 3 C-terminal domain"/>
    <property type="match status" value="1"/>
</dbReference>
<proteinExistence type="inferred from homology"/>
<dbReference type="PANTHER" id="PTHR42715:SF10">
    <property type="entry name" value="BETA-GLUCOSIDASE"/>
    <property type="match status" value="1"/>
</dbReference>
<evidence type="ECO:0000313" key="6">
    <source>
        <dbReference type="EMBL" id="AKP64251.1"/>
    </source>
</evidence>
<dbReference type="Pfam" id="PF01915">
    <property type="entry name" value="Glyco_hydro_3_C"/>
    <property type="match status" value="1"/>
</dbReference>
<protein>
    <submittedName>
        <fullName evidence="6">Glycosyl hydrolase family 3</fullName>
    </submittedName>
</protein>